<dbReference type="GeneID" id="64957911"/>
<protein>
    <submittedName>
        <fullName evidence="2">Uncharacterized protein</fullName>
    </submittedName>
</protein>
<accession>A0A7R7W5C8</accession>
<evidence type="ECO:0000313" key="2">
    <source>
        <dbReference type="EMBL" id="BCR96586.1"/>
    </source>
</evidence>
<keyword evidence="1" id="KW-0732">Signal</keyword>
<gene>
    <name evidence="2" type="ORF">AKAW2_21526A</name>
</gene>
<dbReference type="KEGG" id="aluc:AKAW2_21526A"/>
<dbReference type="Proteomes" id="UP000661280">
    <property type="component" value="Chromosome 2"/>
</dbReference>
<feature type="chain" id="PRO_5031135103" evidence="1">
    <location>
        <begin position="28"/>
        <end position="104"/>
    </location>
</feature>
<sequence length="104" mass="11516">MARGFSYNGARILSPFVLLSFFFCSDADSSSEVGNPLPRSSCPTISTYGKISSLAGRAGTLLLQYQSDLPPLAENSVSRQEWFKYSDSDHKRLFSLRQKGQSQI</sequence>
<evidence type="ECO:0000256" key="1">
    <source>
        <dbReference type="SAM" id="SignalP"/>
    </source>
</evidence>
<keyword evidence="3" id="KW-1185">Reference proteome</keyword>
<dbReference type="RefSeq" id="XP_041540352.1">
    <property type="nucleotide sequence ID" value="XM_041686360.1"/>
</dbReference>
<evidence type="ECO:0000313" key="3">
    <source>
        <dbReference type="Proteomes" id="UP000661280"/>
    </source>
</evidence>
<feature type="signal peptide" evidence="1">
    <location>
        <begin position="1"/>
        <end position="27"/>
    </location>
</feature>
<proteinExistence type="predicted"/>
<reference evidence="2" key="1">
    <citation type="submission" date="2021-01" db="EMBL/GenBank/DDBJ databases">
        <authorList>
            <consortium name="Aspergillus luchuensis mut. kawachii IFO 4304 genome sequencing consortium"/>
            <person name="Kazuki M."/>
            <person name="Futagami T."/>
        </authorList>
    </citation>
    <scope>NUCLEOTIDE SEQUENCE</scope>
    <source>
        <strain evidence="2">IFO 4308</strain>
    </source>
</reference>
<organism evidence="2 3">
    <name type="scientific">Aspergillus kawachii</name>
    <name type="common">White koji mold</name>
    <name type="synonym">Aspergillus awamori var. kawachi</name>
    <dbReference type="NCBI Taxonomy" id="1069201"/>
    <lineage>
        <taxon>Eukaryota</taxon>
        <taxon>Fungi</taxon>
        <taxon>Dikarya</taxon>
        <taxon>Ascomycota</taxon>
        <taxon>Pezizomycotina</taxon>
        <taxon>Eurotiomycetes</taxon>
        <taxon>Eurotiomycetidae</taxon>
        <taxon>Eurotiales</taxon>
        <taxon>Aspergillaceae</taxon>
        <taxon>Aspergillus</taxon>
        <taxon>Aspergillus subgen. Circumdati</taxon>
    </lineage>
</organism>
<reference evidence="2" key="2">
    <citation type="submission" date="2021-02" db="EMBL/GenBank/DDBJ databases">
        <title>Aspergillus luchuensis mut. kawachii IFO 4304 genome sequence.</title>
        <authorList>
            <person name="Mori K."/>
            <person name="Kadooka C."/>
            <person name="Goto M."/>
            <person name="Futagami T."/>
        </authorList>
    </citation>
    <scope>NUCLEOTIDE SEQUENCE</scope>
    <source>
        <strain evidence="2">IFO 4308</strain>
    </source>
</reference>
<name>A0A7R7W5C8_ASPKA</name>
<dbReference type="AlphaFoldDB" id="A0A7R7W5C8"/>
<dbReference type="EMBL" id="AP024426">
    <property type="protein sequence ID" value="BCR96586.1"/>
    <property type="molecule type" value="Genomic_DNA"/>
</dbReference>